<accession>A0ABT5NQ76</accession>
<evidence type="ECO:0000256" key="12">
    <source>
        <dbReference type="ARBA" id="ARBA00037975"/>
    </source>
</evidence>
<keyword evidence="8" id="KW-0249">Electron transport</keyword>
<feature type="transmembrane region" description="Helical" evidence="13">
    <location>
        <begin position="81"/>
        <end position="105"/>
    </location>
</feature>
<feature type="transmembrane region" description="Helical" evidence="13">
    <location>
        <begin position="41"/>
        <end position="60"/>
    </location>
</feature>
<comment type="similarity">
    <text evidence="12">Belongs to the cytochrome b561 family.</text>
</comment>
<dbReference type="InterPro" id="IPR052168">
    <property type="entry name" value="Cytochrome_b561_oxidase"/>
</dbReference>
<gene>
    <name evidence="15" type="ORF">M5G11_07040</name>
</gene>
<evidence type="ECO:0000256" key="6">
    <source>
        <dbReference type="ARBA" id="ARBA00022692"/>
    </source>
</evidence>
<keyword evidence="10" id="KW-0408">Iron</keyword>
<evidence type="ECO:0000256" key="8">
    <source>
        <dbReference type="ARBA" id="ARBA00022982"/>
    </source>
</evidence>
<proteinExistence type="inferred from homology"/>
<evidence type="ECO:0000259" key="14">
    <source>
        <dbReference type="Pfam" id="PF01292"/>
    </source>
</evidence>
<evidence type="ECO:0000313" key="16">
    <source>
        <dbReference type="Proteomes" id="UP001148203"/>
    </source>
</evidence>
<keyword evidence="3" id="KW-0813">Transport</keyword>
<keyword evidence="9 13" id="KW-1133">Transmembrane helix</keyword>
<evidence type="ECO:0000256" key="3">
    <source>
        <dbReference type="ARBA" id="ARBA00022448"/>
    </source>
</evidence>
<dbReference type="PANTHER" id="PTHR30529">
    <property type="entry name" value="CYTOCHROME B561"/>
    <property type="match status" value="1"/>
</dbReference>
<keyword evidence="7" id="KW-0479">Metal-binding</keyword>
<dbReference type="InterPro" id="IPR011577">
    <property type="entry name" value="Cyt_b561_bac/Ni-Hgenase"/>
</dbReference>
<comment type="caution">
    <text evidence="15">The sequence shown here is derived from an EMBL/GenBank/DDBJ whole genome shotgun (WGS) entry which is preliminary data.</text>
</comment>
<evidence type="ECO:0000256" key="11">
    <source>
        <dbReference type="ARBA" id="ARBA00023136"/>
    </source>
</evidence>
<evidence type="ECO:0000313" key="15">
    <source>
        <dbReference type="EMBL" id="MDD0990294.1"/>
    </source>
</evidence>
<feature type="transmembrane region" description="Helical" evidence="13">
    <location>
        <begin position="12"/>
        <end position="35"/>
    </location>
</feature>
<organism evidence="15 16">
    <name type="scientific">Pseudomonas fontis</name>
    <dbReference type="NCBI Taxonomy" id="2942633"/>
    <lineage>
        <taxon>Bacteria</taxon>
        <taxon>Pseudomonadati</taxon>
        <taxon>Pseudomonadota</taxon>
        <taxon>Gammaproteobacteria</taxon>
        <taxon>Pseudomonadales</taxon>
        <taxon>Pseudomonadaceae</taxon>
        <taxon>Pseudomonas</taxon>
    </lineage>
</organism>
<evidence type="ECO:0000256" key="2">
    <source>
        <dbReference type="ARBA" id="ARBA00004651"/>
    </source>
</evidence>
<evidence type="ECO:0000256" key="5">
    <source>
        <dbReference type="ARBA" id="ARBA00022617"/>
    </source>
</evidence>
<evidence type="ECO:0000256" key="7">
    <source>
        <dbReference type="ARBA" id="ARBA00022723"/>
    </source>
</evidence>
<evidence type="ECO:0000256" key="1">
    <source>
        <dbReference type="ARBA" id="ARBA00001970"/>
    </source>
</evidence>
<keyword evidence="6 13" id="KW-0812">Transmembrane</keyword>
<feature type="transmembrane region" description="Helical" evidence="13">
    <location>
        <begin position="125"/>
        <end position="158"/>
    </location>
</feature>
<evidence type="ECO:0000256" key="13">
    <source>
        <dbReference type="SAM" id="Phobius"/>
    </source>
</evidence>
<feature type="domain" description="Cytochrome b561 bacterial/Ni-hydrogenase" evidence="14">
    <location>
        <begin position="4"/>
        <end position="167"/>
    </location>
</feature>
<reference evidence="15 16" key="1">
    <citation type="submission" date="2022-05" db="EMBL/GenBank/DDBJ databases">
        <title>Novel Pseudomonas spp. Isolated from a Rainbow Trout Aquaculture Facility.</title>
        <authorList>
            <person name="Testerman T."/>
            <person name="Graf J."/>
        </authorList>
    </citation>
    <scope>NUCLEOTIDE SEQUENCE [LARGE SCALE GENOMIC DNA]</scope>
    <source>
        <strain evidence="15 16">ID681</strain>
    </source>
</reference>
<evidence type="ECO:0000256" key="9">
    <source>
        <dbReference type="ARBA" id="ARBA00022989"/>
    </source>
</evidence>
<evidence type="ECO:0000256" key="4">
    <source>
        <dbReference type="ARBA" id="ARBA00022475"/>
    </source>
</evidence>
<keyword evidence="4" id="KW-1003">Cell membrane</keyword>
<comment type="cofactor">
    <cofactor evidence="1">
        <name>heme b</name>
        <dbReference type="ChEBI" id="CHEBI:60344"/>
    </cofactor>
</comment>
<keyword evidence="5" id="KW-0349">Heme</keyword>
<dbReference type="PANTHER" id="PTHR30529:SF1">
    <property type="entry name" value="CYTOCHROME B561 HOMOLOG 2"/>
    <property type="match status" value="1"/>
</dbReference>
<keyword evidence="16" id="KW-1185">Reference proteome</keyword>
<dbReference type="RefSeq" id="WP_273909189.1">
    <property type="nucleotide sequence ID" value="NZ_JAMDGX010000006.1"/>
</dbReference>
<name>A0ABT5NQ76_9PSED</name>
<dbReference type="Pfam" id="PF01292">
    <property type="entry name" value="Ni_hydr_CYTB"/>
    <property type="match status" value="1"/>
</dbReference>
<dbReference type="InterPro" id="IPR016174">
    <property type="entry name" value="Di-haem_cyt_TM"/>
</dbReference>
<dbReference type="SUPFAM" id="SSF81342">
    <property type="entry name" value="Transmembrane di-heme cytochromes"/>
    <property type="match status" value="1"/>
</dbReference>
<dbReference type="EMBL" id="JAMDGY010000018">
    <property type="protein sequence ID" value="MDD0990294.1"/>
    <property type="molecule type" value="Genomic_DNA"/>
</dbReference>
<dbReference type="Proteomes" id="UP001148203">
    <property type="component" value="Unassembled WGS sequence"/>
</dbReference>
<sequence length="169" mass="18880">MKAHYSTPQKLLHWLSAVIIIWTLVSGFSLALVNWSPPVKLILADFNVALNTLFTPFFFLRIYYRWKHGVPASHQHDGLGAIAAAVVHGLLYWVTVAVLVTGLLMMDRDINLFGLLHISPVVTSLYWQGLLHTVHIGLCVTLLLLVVTHVGAVFMHALNGRSVMGRMKF</sequence>
<protein>
    <submittedName>
        <fullName evidence="15">Cytochrome b/b6 domain-containing protein</fullName>
    </submittedName>
</protein>
<comment type="subcellular location">
    <subcellularLocation>
        <location evidence="2">Cell membrane</location>
        <topology evidence="2">Multi-pass membrane protein</topology>
    </subcellularLocation>
</comment>
<keyword evidence="11 13" id="KW-0472">Membrane</keyword>
<evidence type="ECO:0000256" key="10">
    <source>
        <dbReference type="ARBA" id="ARBA00023004"/>
    </source>
</evidence>